<feature type="compositionally biased region" description="Basic and acidic residues" evidence="1">
    <location>
        <begin position="86"/>
        <end position="98"/>
    </location>
</feature>
<dbReference type="SMART" id="SM01319">
    <property type="entry name" value="Tankyrase_bdg_C"/>
    <property type="match status" value="1"/>
</dbReference>
<dbReference type="InterPro" id="IPR032764">
    <property type="entry name" value="Tankyrase-bd_C"/>
</dbReference>
<evidence type="ECO:0000313" key="4">
    <source>
        <dbReference type="RefSeq" id="XP_032819491.1"/>
    </source>
</evidence>
<dbReference type="KEGG" id="pmrn:116947630"/>
<feature type="region of interest" description="Disordered" evidence="1">
    <location>
        <begin position="187"/>
        <end position="283"/>
    </location>
</feature>
<dbReference type="RefSeq" id="XP_032819491.1">
    <property type="nucleotide sequence ID" value="XM_032963600.1"/>
</dbReference>
<keyword evidence="3" id="KW-1185">Reference proteome</keyword>
<protein>
    <submittedName>
        <fullName evidence="4">Uncharacterized protein LOC116947630</fullName>
    </submittedName>
</protein>
<name>A0AAJ7TK57_PETMA</name>
<evidence type="ECO:0000256" key="1">
    <source>
        <dbReference type="SAM" id="MobiDB-lite"/>
    </source>
</evidence>
<feature type="region of interest" description="Disordered" evidence="1">
    <location>
        <begin position="460"/>
        <end position="596"/>
    </location>
</feature>
<gene>
    <name evidence="4" type="primary">LOC116947630</name>
</gene>
<organism evidence="3 4">
    <name type="scientific">Petromyzon marinus</name>
    <name type="common">Sea lamprey</name>
    <dbReference type="NCBI Taxonomy" id="7757"/>
    <lineage>
        <taxon>Eukaryota</taxon>
        <taxon>Metazoa</taxon>
        <taxon>Chordata</taxon>
        <taxon>Craniata</taxon>
        <taxon>Vertebrata</taxon>
        <taxon>Cyclostomata</taxon>
        <taxon>Hyperoartia</taxon>
        <taxon>Petromyzontiformes</taxon>
        <taxon>Petromyzontidae</taxon>
        <taxon>Petromyzon</taxon>
    </lineage>
</organism>
<feature type="domain" description="Tankyrase 1-binding protein C-terminal" evidence="2">
    <location>
        <begin position="431"/>
        <end position="590"/>
    </location>
</feature>
<dbReference type="CTD" id="85379"/>
<dbReference type="AlphaFoldDB" id="A0AAJ7TK57"/>
<feature type="compositionally biased region" description="Basic and acidic residues" evidence="1">
    <location>
        <begin position="528"/>
        <end position="548"/>
    </location>
</feature>
<evidence type="ECO:0000259" key="2">
    <source>
        <dbReference type="SMART" id="SM01319"/>
    </source>
</evidence>
<feature type="compositionally biased region" description="Low complexity" evidence="1">
    <location>
        <begin position="255"/>
        <end position="269"/>
    </location>
</feature>
<feature type="compositionally biased region" description="Acidic residues" evidence="1">
    <location>
        <begin position="19"/>
        <end position="32"/>
    </location>
</feature>
<feature type="compositionally biased region" description="Low complexity" evidence="1">
    <location>
        <begin position="387"/>
        <end position="406"/>
    </location>
</feature>
<feature type="compositionally biased region" description="Basic and acidic residues" evidence="1">
    <location>
        <begin position="473"/>
        <end position="487"/>
    </location>
</feature>
<feature type="compositionally biased region" description="Basic and acidic residues" evidence="1">
    <location>
        <begin position="202"/>
        <end position="220"/>
    </location>
</feature>
<dbReference type="GeneID" id="116947630"/>
<feature type="region of interest" description="Disordered" evidence="1">
    <location>
        <begin position="1"/>
        <end position="98"/>
    </location>
</feature>
<feature type="compositionally biased region" description="Basic and acidic residues" evidence="1">
    <location>
        <begin position="129"/>
        <end position="148"/>
    </location>
</feature>
<feature type="region of interest" description="Disordered" evidence="1">
    <location>
        <begin position="121"/>
        <end position="148"/>
    </location>
</feature>
<feature type="compositionally biased region" description="Basic and acidic residues" evidence="1">
    <location>
        <begin position="33"/>
        <end position="43"/>
    </location>
</feature>
<accession>A0AAJ7TK57</accession>
<feature type="compositionally biased region" description="Basic and acidic residues" evidence="1">
    <location>
        <begin position="1"/>
        <end position="10"/>
    </location>
</feature>
<feature type="compositionally biased region" description="Basic and acidic residues" evidence="1">
    <location>
        <begin position="584"/>
        <end position="596"/>
    </location>
</feature>
<evidence type="ECO:0000313" key="3">
    <source>
        <dbReference type="Proteomes" id="UP001318040"/>
    </source>
</evidence>
<feature type="region of interest" description="Disordered" evidence="1">
    <location>
        <begin position="387"/>
        <end position="426"/>
    </location>
</feature>
<dbReference type="Proteomes" id="UP001318040">
    <property type="component" value="Chromosome 30"/>
</dbReference>
<proteinExistence type="predicted"/>
<feature type="compositionally biased region" description="Basic and acidic residues" evidence="1">
    <location>
        <begin position="270"/>
        <end position="279"/>
    </location>
</feature>
<reference evidence="4" key="1">
    <citation type="submission" date="2025-08" db="UniProtKB">
        <authorList>
            <consortium name="RefSeq"/>
        </authorList>
    </citation>
    <scope>IDENTIFICATION</scope>
    <source>
        <tissue evidence="4">Sperm</tissue>
    </source>
</reference>
<sequence>MADSFLERFKARAKRGNSEDSESQEAQEVEEDDGKKPQERGDQSVRQMSNGGGGGREGDTRIRMEAASVASRHGSGFGFAGQHNVAPREDVGGDRGSLRVRHGDCPGAAREDAVAGAAAAAAAAAAASEVRDSESRKIGEPESDHSHDAIGEDFEFLDMQQDSSLADEFMQHFDRYLVRPAADDLEPLADSSEDVNKYGSHNRTEAAMEREPQMSAREGKGGGNSEVETVVGAGGHSDLDRKSPARTLEGTPPFATVDDAAAAATSRRSVGGERDDAAGLRRGSPMFTANAGDANVFQRHAPSEEAQQRLMEKDGCFGDAIGHTATTTDRALHSVPVERMRAETSVTDGHNTSALTLHPPPASQSSCAISPLLPPFLASPEARSFQPSFAPSSLNSAPPSPSTTSPRWANECTAGGREHEGDQEFAGVADKDDFENHFYVECSSPPLDFTIQKQRASLSKLGALGNRKPGKPRPADTDSEWMYRDSTDSPSAELPKEEPPTQKRGPPGGFRLPALGPSLPGVQMFRKKSQDSEHGEVSPKPPTKELFKSKSSLGLPLPGARRQLPVPASDDADKQGSEPPQWLKELKSKQKKPAKE</sequence>